<dbReference type="OrthoDB" id="3648309at2759"/>
<sequence length="258" mass="28517">MSHQYRKQQQTYETINIETRTSYERFLEFERLMKLYPSRSSPSVPFNPTPLGLCAFALTTFVLSMYNAGAIVPVAAPHGVVMGLALFYGGLIQLLAGLLEFRIGNNFGALAFCSYGGFWLGLASLFINSFGFLNDYATDPSVENKALGIFFLAWAIFTAAMFIASLRTNLALVALFFFLTITFILLTICKFLQNDLNLQRAAGACGILTASIAWYAAFASLLKRGENSYFSLPVYNLSPQPTVIIADKPSSNVYSQKM</sequence>
<dbReference type="PANTHER" id="PTHR31123:SF1">
    <property type="entry name" value="ACCUMULATION OF DYADS PROTEIN 2-RELATED"/>
    <property type="match status" value="1"/>
</dbReference>
<keyword evidence="3 6" id="KW-0812">Transmembrane</keyword>
<protein>
    <submittedName>
        <fullName evidence="7">Uncharacterized protein</fullName>
    </submittedName>
</protein>
<dbReference type="PANTHER" id="PTHR31123">
    <property type="entry name" value="ACCUMULATION OF DYADS PROTEIN 2-RELATED"/>
    <property type="match status" value="1"/>
</dbReference>
<proteinExistence type="inferred from homology"/>
<reference evidence="7" key="1">
    <citation type="submission" date="2021-02" db="EMBL/GenBank/DDBJ databases">
        <authorList>
            <person name="Nowell W R."/>
        </authorList>
    </citation>
    <scope>NUCLEOTIDE SEQUENCE</scope>
</reference>
<evidence type="ECO:0000313" key="7">
    <source>
        <dbReference type="EMBL" id="CAF1317531.1"/>
    </source>
</evidence>
<feature type="transmembrane region" description="Helical" evidence="6">
    <location>
        <begin position="201"/>
        <end position="222"/>
    </location>
</feature>
<evidence type="ECO:0000256" key="5">
    <source>
        <dbReference type="ARBA" id="ARBA00023136"/>
    </source>
</evidence>
<dbReference type="Pfam" id="PF01184">
    <property type="entry name" value="Gpr1_Fun34_YaaH"/>
    <property type="match status" value="1"/>
</dbReference>
<dbReference type="NCBIfam" id="NF038013">
    <property type="entry name" value="AceTr_1"/>
    <property type="match status" value="1"/>
</dbReference>
<organism evidence="7 9">
    <name type="scientific">Adineta steineri</name>
    <dbReference type="NCBI Taxonomy" id="433720"/>
    <lineage>
        <taxon>Eukaryota</taxon>
        <taxon>Metazoa</taxon>
        <taxon>Spiralia</taxon>
        <taxon>Gnathifera</taxon>
        <taxon>Rotifera</taxon>
        <taxon>Eurotatoria</taxon>
        <taxon>Bdelloidea</taxon>
        <taxon>Adinetida</taxon>
        <taxon>Adinetidae</taxon>
        <taxon>Adineta</taxon>
    </lineage>
</organism>
<dbReference type="Proteomes" id="UP000663881">
    <property type="component" value="Unassembled WGS sequence"/>
</dbReference>
<keyword evidence="4 6" id="KW-1133">Transmembrane helix</keyword>
<feature type="transmembrane region" description="Helical" evidence="6">
    <location>
        <begin position="80"/>
        <end position="101"/>
    </location>
</feature>
<name>A0A815EXN8_9BILA</name>
<comment type="similarity">
    <text evidence="2">Belongs to the acetate uptake transporter (AceTr) (TC 2.A.96) family.</text>
</comment>
<comment type="subcellular location">
    <subcellularLocation>
        <location evidence="1">Membrane</location>
        <topology evidence="1">Multi-pass membrane protein</topology>
    </subcellularLocation>
</comment>
<dbReference type="GO" id="GO:0015123">
    <property type="term" value="F:acetate transmembrane transporter activity"/>
    <property type="evidence" value="ECO:0007669"/>
    <property type="project" value="TreeGrafter"/>
</dbReference>
<feature type="transmembrane region" description="Helical" evidence="6">
    <location>
        <begin position="146"/>
        <end position="164"/>
    </location>
</feature>
<dbReference type="EMBL" id="CAJNON010000563">
    <property type="protein sequence ID" value="CAF1317531.1"/>
    <property type="molecule type" value="Genomic_DNA"/>
</dbReference>
<dbReference type="AlphaFoldDB" id="A0A815EXN8"/>
<keyword evidence="5 6" id="KW-0472">Membrane</keyword>
<evidence type="ECO:0000256" key="3">
    <source>
        <dbReference type="ARBA" id="ARBA00022692"/>
    </source>
</evidence>
<dbReference type="EMBL" id="CAJOAY010000188">
    <property type="protein sequence ID" value="CAF3577893.1"/>
    <property type="molecule type" value="Genomic_DNA"/>
</dbReference>
<dbReference type="GO" id="GO:0005886">
    <property type="term" value="C:plasma membrane"/>
    <property type="evidence" value="ECO:0007669"/>
    <property type="project" value="TreeGrafter"/>
</dbReference>
<gene>
    <name evidence="8" type="ORF">OKA104_LOCUS5446</name>
    <name evidence="7" type="ORF">VCS650_LOCUS31950</name>
</gene>
<dbReference type="Proteomes" id="UP000663891">
    <property type="component" value="Unassembled WGS sequence"/>
</dbReference>
<evidence type="ECO:0000313" key="9">
    <source>
        <dbReference type="Proteomes" id="UP000663891"/>
    </source>
</evidence>
<comment type="caution">
    <text evidence="7">The sequence shown here is derived from an EMBL/GenBank/DDBJ whole genome shotgun (WGS) entry which is preliminary data.</text>
</comment>
<accession>A0A815EXN8</accession>
<feature type="transmembrane region" description="Helical" evidence="6">
    <location>
        <begin position="170"/>
        <end position="189"/>
    </location>
</feature>
<evidence type="ECO:0000313" key="8">
    <source>
        <dbReference type="EMBL" id="CAF3577893.1"/>
    </source>
</evidence>
<dbReference type="InterPro" id="IPR051633">
    <property type="entry name" value="AceTr"/>
</dbReference>
<dbReference type="InterPro" id="IPR000791">
    <property type="entry name" value="Gpr1/Fun34/SatP-like"/>
</dbReference>
<evidence type="ECO:0000256" key="1">
    <source>
        <dbReference type="ARBA" id="ARBA00004141"/>
    </source>
</evidence>
<evidence type="ECO:0000256" key="2">
    <source>
        <dbReference type="ARBA" id="ARBA00005587"/>
    </source>
</evidence>
<feature type="transmembrane region" description="Helical" evidence="6">
    <location>
        <begin position="49"/>
        <end position="68"/>
    </location>
</feature>
<evidence type="ECO:0000256" key="4">
    <source>
        <dbReference type="ARBA" id="ARBA00022989"/>
    </source>
</evidence>
<evidence type="ECO:0000256" key="6">
    <source>
        <dbReference type="SAM" id="Phobius"/>
    </source>
</evidence>
<feature type="transmembrane region" description="Helical" evidence="6">
    <location>
        <begin position="107"/>
        <end position="134"/>
    </location>
</feature>